<name>A0A645F3V3_9ZZZZ</name>
<dbReference type="AlphaFoldDB" id="A0A645F3V3"/>
<keyword evidence="1" id="KW-0472">Membrane</keyword>
<accession>A0A645F3V3</accession>
<evidence type="ECO:0008006" key="3">
    <source>
        <dbReference type="Google" id="ProtNLM"/>
    </source>
</evidence>
<feature type="transmembrane region" description="Helical" evidence="1">
    <location>
        <begin position="28"/>
        <end position="47"/>
    </location>
</feature>
<gene>
    <name evidence="2" type="ORF">SDC9_156316</name>
</gene>
<reference evidence="2" key="1">
    <citation type="submission" date="2019-08" db="EMBL/GenBank/DDBJ databases">
        <authorList>
            <person name="Kucharzyk K."/>
            <person name="Murdoch R.W."/>
            <person name="Higgins S."/>
            <person name="Loffler F."/>
        </authorList>
    </citation>
    <scope>NUCLEOTIDE SEQUENCE</scope>
</reference>
<protein>
    <recommendedName>
        <fullName evidence="3">PTS system beta-glucoside-specific EIIBCA component</fullName>
    </recommendedName>
</protein>
<sequence length="97" mass="9745">MSAAIGAIVSGVSEPAIYGINVRLKKPMIAVVLGGFAGGCTAGVMGAKAFSMGYSSILAIPIFESTMAAIIVAIIVTLVVSVAVTLIIGFDDKLIAE</sequence>
<keyword evidence="1" id="KW-0812">Transmembrane</keyword>
<dbReference type="GO" id="GO:0015771">
    <property type="term" value="P:trehalose transport"/>
    <property type="evidence" value="ECO:0007669"/>
    <property type="project" value="TreeGrafter"/>
</dbReference>
<dbReference type="PANTHER" id="PTHR30175:SF1">
    <property type="entry name" value="PTS SYSTEM ARBUTIN-, CELLOBIOSE-, AND SALICIN-SPECIFIC EIIBC COMPONENT-RELATED"/>
    <property type="match status" value="1"/>
</dbReference>
<dbReference type="InterPro" id="IPR050558">
    <property type="entry name" value="PTS_Sugar-Specific_Components"/>
</dbReference>
<dbReference type="GO" id="GO:0005886">
    <property type="term" value="C:plasma membrane"/>
    <property type="evidence" value="ECO:0007669"/>
    <property type="project" value="TreeGrafter"/>
</dbReference>
<evidence type="ECO:0000313" key="2">
    <source>
        <dbReference type="EMBL" id="MPN09028.1"/>
    </source>
</evidence>
<organism evidence="2">
    <name type="scientific">bioreactor metagenome</name>
    <dbReference type="NCBI Taxonomy" id="1076179"/>
    <lineage>
        <taxon>unclassified sequences</taxon>
        <taxon>metagenomes</taxon>
        <taxon>ecological metagenomes</taxon>
    </lineage>
</organism>
<feature type="transmembrane region" description="Helical" evidence="1">
    <location>
        <begin position="67"/>
        <end position="90"/>
    </location>
</feature>
<dbReference type="GO" id="GO:0009401">
    <property type="term" value="P:phosphoenolpyruvate-dependent sugar phosphotransferase system"/>
    <property type="evidence" value="ECO:0007669"/>
    <property type="project" value="TreeGrafter"/>
</dbReference>
<dbReference type="GO" id="GO:0090589">
    <property type="term" value="F:protein-phosphocysteine-trehalose phosphotransferase system transporter activity"/>
    <property type="evidence" value="ECO:0007669"/>
    <property type="project" value="TreeGrafter"/>
</dbReference>
<dbReference type="EMBL" id="VSSQ01055122">
    <property type="protein sequence ID" value="MPN09028.1"/>
    <property type="molecule type" value="Genomic_DNA"/>
</dbReference>
<evidence type="ECO:0000256" key="1">
    <source>
        <dbReference type="SAM" id="Phobius"/>
    </source>
</evidence>
<dbReference type="PANTHER" id="PTHR30175">
    <property type="entry name" value="PHOSPHOTRANSFERASE SYSTEM TRANSPORT PROTEIN"/>
    <property type="match status" value="1"/>
</dbReference>
<comment type="caution">
    <text evidence="2">The sequence shown here is derived from an EMBL/GenBank/DDBJ whole genome shotgun (WGS) entry which is preliminary data.</text>
</comment>
<keyword evidence="1" id="KW-1133">Transmembrane helix</keyword>
<proteinExistence type="predicted"/>